<evidence type="ECO:0000313" key="3">
    <source>
        <dbReference type="Proteomes" id="UP000055854"/>
    </source>
</evidence>
<feature type="compositionally biased region" description="Basic and acidic residues" evidence="1">
    <location>
        <begin position="109"/>
        <end position="119"/>
    </location>
</feature>
<feature type="compositionally biased region" description="Polar residues" evidence="1">
    <location>
        <begin position="189"/>
        <end position="213"/>
    </location>
</feature>
<accession>A0A120EYT9</accession>
<dbReference type="EMBL" id="LNTA01000025">
    <property type="protein sequence ID" value="KWV16552.1"/>
    <property type="molecule type" value="Genomic_DNA"/>
</dbReference>
<evidence type="ECO:0000313" key="2">
    <source>
        <dbReference type="EMBL" id="KWV16552.1"/>
    </source>
</evidence>
<dbReference type="AlphaFoldDB" id="A0A120EYT9"/>
<proteinExistence type="predicted"/>
<dbReference type="NCBIfam" id="TIGR03752">
    <property type="entry name" value="conj_TIGR03752"/>
    <property type="match status" value="1"/>
</dbReference>
<protein>
    <submittedName>
        <fullName evidence="2">Conjugal transfer protein</fullName>
    </submittedName>
</protein>
<gene>
    <name evidence="2" type="ORF">ATB53_02430</name>
</gene>
<sequence>MRSNGLLKWLMIPVALLVLFVGIRLFPSGGASAPPQSDTGNQLTPEEMKALGIAGDTPRDTVATLVAQVKQLRTELQTALSDNKSQREENQRLRQRENSIDQRINSALETERSSLRRDQQQATSERQQTEGLLADLQRRLDSIGGRGGGNTDLPVGLGLHDGDQVGMEGGMRWVDPDDKKPDDGRNGSRGANSGTNFPTSFGPAQSTLDTPEQTAPKAVEDSAAAKNTKPVYTVPTNSTLMGSVAMTALIGRVPIDGTVNDPYPFKVLVGPDNLTANGIDIPDVAGAVFSGTASGDWTLSCVRGQVRSITFVFHDGTIRTIPEDRDGNQQNNQQQNSQSGGLGWISDPYGIPCVSGERRSNAQQYLGSQALITAAGAGMASLIKSDSGQMSYVGSDGSIGTVGITGQEAVGRILAGGVKEMSNWVNKLYGQAFAAVYVQPGAKVAVHLEEPLAIDFDPEGRKVDHRAGENHALDLD</sequence>
<feature type="region of interest" description="Disordered" evidence="1">
    <location>
        <begin position="320"/>
        <end position="344"/>
    </location>
</feature>
<name>A0A120EYT9_XANCT</name>
<dbReference type="OrthoDB" id="7061550at2"/>
<feature type="region of interest" description="Disordered" evidence="1">
    <location>
        <begin position="78"/>
        <end position="225"/>
    </location>
</feature>
<feature type="compositionally biased region" description="Basic and acidic residues" evidence="1">
    <location>
        <begin position="84"/>
        <end position="100"/>
    </location>
</feature>
<dbReference type="InterPro" id="IPR021207">
    <property type="entry name" value="Integr_conj_element_PFL4705"/>
</dbReference>
<comment type="caution">
    <text evidence="2">The sequence shown here is derived from an EMBL/GenBank/DDBJ whole genome shotgun (WGS) entry which is preliminary data.</text>
</comment>
<feature type="compositionally biased region" description="Basic and acidic residues" evidence="1">
    <location>
        <begin position="174"/>
        <end position="186"/>
    </location>
</feature>
<feature type="compositionally biased region" description="Low complexity" evidence="1">
    <location>
        <begin position="328"/>
        <end position="339"/>
    </location>
</feature>
<organism evidence="2 3">
    <name type="scientific">Xanthomonas campestris pv. translucens</name>
    <dbReference type="NCBI Taxonomy" id="343"/>
    <lineage>
        <taxon>Bacteria</taxon>
        <taxon>Pseudomonadati</taxon>
        <taxon>Pseudomonadota</taxon>
        <taxon>Gammaproteobacteria</taxon>
        <taxon>Lysobacterales</taxon>
        <taxon>Lysobacteraceae</taxon>
        <taxon>Xanthomonas</taxon>
        <taxon>Xanthomonas translucens group</taxon>
    </lineage>
</organism>
<evidence type="ECO:0000256" key="1">
    <source>
        <dbReference type="SAM" id="MobiDB-lite"/>
    </source>
</evidence>
<feature type="compositionally biased region" description="Polar residues" evidence="1">
    <location>
        <begin position="120"/>
        <end position="130"/>
    </location>
</feature>
<dbReference type="Proteomes" id="UP000055854">
    <property type="component" value="Unassembled WGS sequence"/>
</dbReference>
<dbReference type="RefSeq" id="WP_060747741.1">
    <property type="nucleotide sequence ID" value="NZ_LNTA01000025.1"/>
</dbReference>
<reference evidence="2 3" key="1">
    <citation type="submission" date="2015-11" db="EMBL/GenBank/DDBJ databases">
        <title>Long Read and Single Molecule DNA Sequencing Simplifies Genome Assembly and TAL Effector Gene Analysis of Xanthomonas translucens.</title>
        <authorList>
            <person name="Peng Z."/>
            <person name="Hu Y."/>
            <person name="Xie J."/>
            <person name="Potnis N."/>
            <person name="Akhunova A."/>
            <person name="Jones J."/>
            <person name="Liu Z."/>
            <person name="White F."/>
            <person name="Liu S."/>
        </authorList>
    </citation>
    <scope>NUCLEOTIDE SEQUENCE [LARGE SCALE GENOMIC DNA]</scope>
    <source>
        <strain evidence="2 3">B1</strain>
    </source>
</reference>